<proteinExistence type="inferred from homology"/>
<dbReference type="Gene3D" id="1.10.443.10">
    <property type="entry name" value="Intergrase catalytic core"/>
    <property type="match status" value="1"/>
</dbReference>
<dbReference type="SUPFAM" id="SSF56349">
    <property type="entry name" value="DNA breaking-rejoining enzymes"/>
    <property type="match status" value="1"/>
</dbReference>
<dbReference type="InterPro" id="IPR013762">
    <property type="entry name" value="Integrase-like_cat_sf"/>
</dbReference>
<accession>A0ABW5HFL2</accession>
<protein>
    <submittedName>
        <fullName evidence="5">Tyrosine-type recombinase/integrase</fullName>
    </submittedName>
</protein>
<dbReference type="PANTHER" id="PTHR30349:SF41">
    <property type="entry name" value="INTEGRASE_RECOMBINASE PROTEIN MJ0367-RELATED"/>
    <property type="match status" value="1"/>
</dbReference>
<comment type="similarity">
    <text evidence="1">Belongs to the 'phage' integrase family.</text>
</comment>
<dbReference type="InterPro" id="IPR010998">
    <property type="entry name" value="Integrase_recombinase_N"/>
</dbReference>
<name>A0ABW5HFL2_9PSEU</name>
<evidence type="ECO:0000256" key="2">
    <source>
        <dbReference type="ARBA" id="ARBA00023125"/>
    </source>
</evidence>
<feature type="domain" description="Tyr recombinase" evidence="4">
    <location>
        <begin position="143"/>
        <end position="325"/>
    </location>
</feature>
<reference evidence="6" key="1">
    <citation type="journal article" date="2019" name="Int. J. Syst. Evol. Microbiol.">
        <title>The Global Catalogue of Microorganisms (GCM) 10K type strain sequencing project: providing services to taxonomists for standard genome sequencing and annotation.</title>
        <authorList>
            <consortium name="The Broad Institute Genomics Platform"/>
            <consortium name="The Broad Institute Genome Sequencing Center for Infectious Disease"/>
            <person name="Wu L."/>
            <person name="Ma J."/>
        </authorList>
    </citation>
    <scope>NUCLEOTIDE SEQUENCE [LARGE SCALE GENOMIC DNA]</scope>
    <source>
        <strain evidence="6">CGMCC 4.7641</strain>
    </source>
</reference>
<organism evidence="5 6">
    <name type="scientific">Amycolatopsis silviterrae</name>
    <dbReference type="NCBI Taxonomy" id="1656914"/>
    <lineage>
        <taxon>Bacteria</taxon>
        <taxon>Bacillati</taxon>
        <taxon>Actinomycetota</taxon>
        <taxon>Actinomycetes</taxon>
        <taxon>Pseudonocardiales</taxon>
        <taxon>Pseudonocardiaceae</taxon>
        <taxon>Amycolatopsis</taxon>
    </lineage>
</organism>
<evidence type="ECO:0000259" key="4">
    <source>
        <dbReference type="PROSITE" id="PS51898"/>
    </source>
</evidence>
<evidence type="ECO:0000256" key="1">
    <source>
        <dbReference type="ARBA" id="ARBA00008857"/>
    </source>
</evidence>
<dbReference type="CDD" id="cd00397">
    <property type="entry name" value="DNA_BRE_C"/>
    <property type="match status" value="1"/>
</dbReference>
<keyword evidence="6" id="KW-1185">Reference proteome</keyword>
<keyword evidence="2" id="KW-0238">DNA-binding</keyword>
<comment type="caution">
    <text evidence="5">The sequence shown here is derived from an EMBL/GenBank/DDBJ whole genome shotgun (WGS) entry which is preliminary data.</text>
</comment>
<dbReference type="InterPro" id="IPR050090">
    <property type="entry name" value="Tyrosine_recombinase_XerCD"/>
</dbReference>
<dbReference type="InterPro" id="IPR011010">
    <property type="entry name" value="DNA_brk_join_enz"/>
</dbReference>
<evidence type="ECO:0000313" key="5">
    <source>
        <dbReference type="EMBL" id="MFD2472098.1"/>
    </source>
</evidence>
<sequence length="344" mass="38363">MTTSQAELDAARLLLSKMGLTPADLLNQPEPTAEMPTFSLYIPVVARSVSPATARSYSSYWAQAEAAWGNRRIDEPTPSEIKALAERSRATALVRSNSRGGRYAMENFIAALRCLYRHAVDDELITELQNPALKVAKPRRLPSPRRALTTEELTDINIVAAETGDDPDLDTLLLRLHTETAGRRGGALALRPRDLEPDECLVYLREKEGTSRFQPVSPTLMRLLLDHGSQRGSTHPDGQLLRYRSGEPITKRRYDHLWKRTGQHLPFVRNQNISTHWLRHTTLTWVERRFGFGVAHAYAGHFDSSDNSTVTYIKASIHDVAAALAALTGEPHPLAHRNIPGGRS</sequence>
<evidence type="ECO:0000256" key="3">
    <source>
        <dbReference type="ARBA" id="ARBA00023172"/>
    </source>
</evidence>
<dbReference type="PROSITE" id="PS51898">
    <property type="entry name" value="TYR_RECOMBINASE"/>
    <property type="match status" value="1"/>
</dbReference>
<gene>
    <name evidence="5" type="ORF">ACFSVL_32200</name>
</gene>
<dbReference type="Pfam" id="PF00589">
    <property type="entry name" value="Phage_integrase"/>
    <property type="match status" value="1"/>
</dbReference>
<evidence type="ECO:0000313" key="6">
    <source>
        <dbReference type="Proteomes" id="UP001597483"/>
    </source>
</evidence>
<keyword evidence="3" id="KW-0233">DNA recombination</keyword>
<dbReference type="InterPro" id="IPR002104">
    <property type="entry name" value="Integrase_catalytic"/>
</dbReference>
<dbReference type="EMBL" id="JBHUKS010000026">
    <property type="protein sequence ID" value="MFD2472098.1"/>
    <property type="molecule type" value="Genomic_DNA"/>
</dbReference>
<dbReference type="RefSeq" id="WP_378309488.1">
    <property type="nucleotide sequence ID" value="NZ_JBHUKS010000026.1"/>
</dbReference>
<dbReference type="Gene3D" id="1.10.150.130">
    <property type="match status" value="1"/>
</dbReference>
<dbReference type="Proteomes" id="UP001597483">
    <property type="component" value="Unassembled WGS sequence"/>
</dbReference>
<dbReference type="PANTHER" id="PTHR30349">
    <property type="entry name" value="PHAGE INTEGRASE-RELATED"/>
    <property type="match status" value="1"/>
</dbReference>